<dbReference type="InterPro" id="IPR001128">
    <property type="entry name" value="Cyt_P450"/>
</dbReference>
<evidence type="ECO:0008006" key="8">
    <source>
        <dbReference type="Google" id="ProtNLM"/>
    </source>
</evidence>
<keyword evidence="5" id="KW-0408">Iron</keyword>
<evidence type="ECO:0000256" key="2">
    <source>
        <dbReference type="ARBA" id="ARBA00022617"/>
    </source>
</evidence>
<dbReference type="PANTHER" id="PTHR24291:SF50">
    <property type="entry name" value="BIFUNCTIONAL ALBAFLAVENONE MONOOXYGENASE_TERPENE SYNTHASE"/>
    <property type="match status" value="1"/>
</dbReference>
<name>A0A383DZJ6_9ZZZZ</name>
<dbReference type="SUPFAM" id="SSF48264">
    <property type="entry name" value="Cytochrome P450"/>
    <property type="match status" value="1"/>
</dbReference>
<feature type="non-terminal residue" evidence="7">
    <location>
        <position position="174"/>
    </location>
</feature>
<dbReference type="AlphaFoldDB" id="A0A383DZJ6"/>
<dbReference type="EMBL" id="UINC01221343">
    <property type="protein sequence ID" value="SVE49643.1"/>
    <property type="molecule type" value="Genomic_DNA"/>
</dbReference>
<evidence type="ECO:0000313" key="7">
    <source>
        <dbReference type="EMBL" id="SVE49643.1"/>
    </source>
</evidence>
<proteinExistence type="inferred from homology"/>
<dbReference type="Pfam" id="PF00067">
    <property type="entry name" value="p450"/>
    <property type="match status" value="1"/>
</dbReference>
<dbReference type="GO" id="GO:0016705">
    <property type="term" value="F:oxidoreductase activity, acting on paired donors, with incorporation or reduction of molecular oxygen"/>
    <property type="evidence" value="ECO:0007669"/>
    <property type="project" value="InterPro"/>
</dbReference>
<reference evidence="7" key="1">
    <citation type="submission" date="2018-05" db="EMBL/GenBank/DDBJ databases">
        <authorList>
            <person name="Lanie J.A."/>
            <person name="Ng W.-L."/>
            <person name="Kazmierczak K.M."/>
            <person name="Andrzejewski T.M."/>
            <person name="Davidsen T.M."/>
            <person name="Wayne K.J."/>
            <person name="Tettelin H."/>
            <person name="Glass J.I."/>
            <person name="Rusch D."/>
            <person name="Podicherti R."/>
            <person name="Tsui H.-C.T."/>
            <person name="Winkler M.E."/>
        </authorList>
    </citation>
    <scope>NUCLEOTIDE SEQUENCE</scope>
</reference>
<gene>
    <name evidence="7" type="ORF">METZ01_LOCUS502497</name>
</gene>
<dbReference type="Gene3D" id="1.10.630.10">
    <property type="entry name" value="Cytochrome P450"/>
    <property type="match status" value="1"/>
</dbReference>
<protein>
    <recommendedName>
        <fullName evidence="8">Cytochrome P450</fullName>
    </recommendedName>
</protein>
<accession>A0A383DZJ6</accession>
<keyword evidence="4" id="KW-0560">Oxidoreductase</keyword>
<keyword evidence="6" id="KW-0503">Monooxygenase</keyword>
<evidence type="ECO:0000256" key="1">
    <source>
        <dbReference type="ARBA" id="ARBA00010617"/>
    </source>
</evidence>
<keyword evidence="2" id="KW-0349">Heme</keyword>
<dbReference type="GO" id="GO:0005506">
    <property type="term" value="F:iron ion binding"/>
    <property type="evidence" value="ECO:0007669"/>
    <property type="project" value="InterPro"/>
</dbReference>
<organism evidence="7">
    <name type="scientific">marine metagenome</name>
    <dbReference type="NCBI Taxonomy" id="408172"/>
    <lineage>
        <taxon>unclassified sequences</taxon>
        <taxon>metagenomes</taxon>
        <taxon>ecological metagenomes</taxon>
    </lineage>
</organism>
<evidence type="ECO:0000256" key="4">
    <source>
        <dbReference type="ARBA" id="ARBA00023002"/>
    </source>
</evidence>
<keyword evidence="3" id="KW-0479">Metal-binding</keyword>
<dbReference type="InterPro" id="IPR050196">
    <property type="entry name" value="Cytochrome_P450_Monoox"/>
</dbReference>
<evidence type="ECO:0000256" key="6">
    <source>
        <dbReference type="ARBA" id="ARBA00023033"/>
    </source>
</evidence>
<sequence length="174" mass="20230">MKNIPEYKDGSLLLGSLSEFLNQNQFNFIIKLGSYGNIIKFKLGFSNLIVISDPIYIKYILQENYKNYKKDFLYKDLSLAIGKGLVTSEGKLWKKQRKLIQPAFHKKSIDGFSEIIKEETLYIIKKWHSLENNRINLLQEMKEVTMSIVSRCLFDIDIKRNAKELSNAIDGVLE</sequence>
<comment type="similarity">
    <text evidence="1">Belongs to the cytochrome P450 family.</text>
</comment>
<dbReference type="GO" id="GO:0020037">
    <property type="term" value="F:heme binding"/>
    <property type="evidence" value="ECO:0007669"/>
    <property type="project" value="InterPro"/>
</dbReference>
<dbReference type="InterPro" id="IPR036396">
    <property type="entry name" value="Cyt_P450_sf"/>
</dbReference>
<evidence type="ECO:0000256" key="3">
    <source>
        <dbReference type="ARBA" id="ARBA00022723"/>
    </source>
</evidence>
<evidence type="ECO:0000256" key="5">
    <source>
        <dbReference type="ARBA" id="ARBA00023004"/>
    </source>
</evidence>
<dbReference type="PANTHER" id="PTHR24291">
    <property type="entry name" value="CYTOCHROME P450 FAMILY 4"/>
    <property type="match status" value="1"/>
</dbReference>
<dbReference type="GO" id="GO:0004497">
    <property type="term" value="F:monooxygenase activity"/>
    <property type="evidence" value="ECO:0007669"/>
    <property type="project" value="UniProtKB-KW"/>
</dbReference>